<feature type="compositionally biased region" description="Low complexity" evidence="1">
    <location>
        <begin position="227"/>
        <end position="242"/>
    </location>
</feature>
<keyword evidence="3" id="KW-1185">Reference proteome</keyword>
<gene>
    <name evidence="2" type="ORF">AURDEDRAFT_175912</name>
</gene>
<dbReference type="Proteomes" id="UP000006514">
    <property type="component" value="Unassembled WGS sequence"/>
</dbReference>
<dbReference type="InParanoid" id="J0WQY1"/>
<feature type="region of interest" description="Disordered" evidence="1">
    <location>
        <begin position="191"/>
        <end position="306"/>
    </location>
</feature>
<reference evidence="3" key="1">
    <citation type="journal article" date="2012" name="Science">
        <title>The Paleozoic origin of enzymatic lignin decomposition reconstructed from 31 fungal genomes.</title>
        <authorList>
            <person name="Floudas D."/>
            <person name="Binder M."/>
            <person name="Riley R."/>
            <person name="Barry K."/>
            <person name="Blanchette R.A."/>
            <person name="Henrissat B."/>
            <person name="Martinez A.T."/>
            <person name="Otillar R."/>
            <person name="Spatafora J.W."/>
            <person name="Yadav J.S."/>
            <person name="Aerts A."/>
            <person name="Benoit I."/>
            <person name="Boyd A."/>
            <person name="Carlson A."/>
            <person name="Copeland A."/>
            <person name="Coutinho P.M."/>
            <person name="de Vries R.P."/>
            <person name="Ferreira P."/>
            <person name="Findley K."/>
            <person name="Foster B."/>
            <person name="Gaskell J."/>
            <person name="Glotzer D."/>
            <person name="Gorecki P."/>
            <person name="Heitman J."/>
            <person name="Hesse C."/>
            <person name="Hori C."/>
            <person name="Igarashi K."/>
            <person name="Jurgens J.A."/>
            <person name="Kallen N."/>
            <person name="Kersten P."/>
            <person name="Kohler A."/>
            <person name="Kuees U."/>
            <person name="Kumar T.K.A."/>
            <person name="Kuo A."/>
            <person name="LaButti K."/>
            <person name="Larrondo L.F."/>
            <person name="Lindquist E."/>
            <person name="Ling A."/>
            <person name="Lombard V."/>
            <person name="Lucas S."/>
            <person name="Lundell T."/>
            <person name="Martin R."/>
            <person name="McLaughlin D.J."/>
            <person name="Morgenstern I."/>
            <person name="Morin E."/>
            <person name="Murat C."/>
            <person name="Nagy L.G."/>
            <person name="Nolan M."/>
            <person name="Ohm R.A."/>
            <person name="Patyshakuliyeva A."/>
            <person name="Rokas A."/>
            <person name="Ruiz-Duenas F.J."/>
            <person name="Sabat G."/>
            <person name="Salamov A."/>
            <person name="Samejima M."/>
            <person name="Schmutz J."/>
            <person name="Slot J.C."/>
            <person name="St John F."/>
            <person name="Stenlid J."/>
            <person name="Sun H."/>
            <person name="Sun S."/>
            <person name="Syed K."/>
            <person name="Tsang A."/>
            <person name="Wiebenga A."/>
            <person name="Young D."/>
            <person name="Pisabarro A."/>
            <person name="Eastwood D.C."/>
            <person name="Martin F."/>
            <person name="Cullen D."/>
            <person name="Grigoriev I.V."/>
            <person name="Hibbett D.S."/>
        </authorList>
    </citation>
    <scope>NUCLEOTIDE SEQUENCE [LARGE SCALE GENOMIC DNA]</scope>
    <source>
        <strain evidence="3">TFB10046</strain>
    </source>
</reference>
<organism evidence="2 3">
    <name type="scientific">Auricularia subglabra (strain TFB-10046 / SS5)</name>
    <name type="common">White-rot fungus</name>
    <name type="synonym">Auricularia delicata (strain TFB10046)</name>
    <dbReference type="NCBI Taxonomy" id="717982"/>
    <lineage>
        <taxon>Eukaryota</taxon>
        <taxon>Fungi</taxon>
        <taxon>Dikarya</taxon>
        <taxon>Basidiomycota</taxon>
        <taxon>Agaricomycotina</taxon>
        <taxon>Agaricomycetes</taxon>
        <taxon>Auriculariales</taxon>
        <taxon>Auriculariaceae</taxon>
        <taxon>Auricularia</taxon>
    </lineage>
</organism>
<protein>
    <submittedName>
        <fullName evidence="2">Uncharacterized protein</fullName>
    </submittedName>
</protein>
<feature type="compositionally biased region" description="Basic and acidic residues" evidence="1">
    <location>
        <begin position="217"/>
        <end position="226"/>
    </location>
</feature>
<accession>J0WQY1</accession>
<evidence type="ECO:0000313" key="2">
    <source>
        <dbReference type="EMBL" id="EJD35036.1"/>
    </source>
</evidence>
<evidence type="ECO:0000313" key="3">
    <source>
        <dbReference type="Proteomes" id="UP000006514"/>
    </source>
</evidence>
<proteinExistence type="predicted"/>
<evidence type="ECO:0000256" key="1">
    <source>
        <dbReference type="SAM" id="MobiDB-lite"/>
    </source>
</evidence>
<sequence length="459" mass="49615">MAASVLQRTLAVATLRIDARVSILAPHDFADEVLARGQRDRAVSTVDNGKTEREVLRRAVELPDDFGRLHVAGDEGADDVDERLEPLPSRARIRANTHWCQRFTVIANDLDFPLLLANFASHSVPLLERYSDGFFTFHPALTPCAHCSQAALSPDARICLRVSNKGKCLSCLLGNIPGDCFADLDSTLEVEHGDDDDDDPPSRKRKNSTTTAPQDPNKMRKTDEKVSSSSRPRRSGPFGPASVQAQSQNYAAGTAGVKKAGSAAGSKPAKKTRPGDAEMDIGAEDQSVKPPPVVKPVAPAAGDDFPGPQSIPLPCSAAAAGAFDQYRRFAPIDPVNLTFKWNDAVMTVFNSIIDLKRDFIRVFGAPGQSRTSLGLLVPDFVAFQAWLEEREAERGHIEEVEEMAGDGGAGPSRDPSVEVVSLVVVPVEYLVVVAAKAAPELHFVFVQREREPRGPPRVS</sequence>
<feature type="compositionally biased region" description="Low complexity" evidence="1">
    <location>
        <begin position="251"/>
        <end position="267"/>
    </location>
</feature>
<dbReference type="KEGG" id="adl:AURDEDRAFT_175912"/>
<dbReference type="EMBL" id="JH687908">
    <property type="protein sequence ID" value="EJD35036.1"/>
    <property type="molecule type" value="Genomic_DNA"/>
</dbReference>
<name>J0WQY1_AURST</name>
<dbReference type="AlphaFoldDB" id="J0WQY1"/>